<organism evidence="6 7">
    <name type="scientific">Pseudoduganella rivuli</name>
    <dbReference type="NCBI Taxonomy" id="2666085"/>
    <lineage>
        <taxon>Bacteria</taxon>
        <taxon>Pseudomonadati</taxon>
        <taxon>Pseudomonadota</taxon>
        <taxon>Betaproteobacteria</taxon>
        <taxon>Burkholderiales</taxon>
        <taxon>Oxalobacteraceae</taxon>
        <taxon>Telluria group</taxon>
        <taxon>Pseudoduganella</taxon>
    </lineage>
</organism>
<dbReference type="GO" id="GO:0003677">
    <property type="term" value="F:DNA binding"/>
    <property type="evidence" value="ECO:0007669"/>
    <property type="project" value="UniProtKB-KW"/>
</dbReference>
<dbReference type="SUPFAM" id="SSF46785">
    <property type="entry name" value="Winged helix' DNA-binding domain"/>
    <property type="match status" value="1"/>
</dbReference>
<keyword evidence="2" id="KW-0805">Transcription regulation</keyword>
<keyword evidence="7" id="KW-1185">Reference proteome</keyword>
<dbReference type="InterPro" id="IPR005119">
    <property type="entry name" value="LysR_subst-bd"/>
</dbReference>
<dbReference type="Gene3D" id="3.40.190.10">
    <property type="entry name" value="Periplasmic binding protein-like II"/>
    <property type="match status" value="2"/>
</dbReference>
<evidence type="ECO:0000259" key="5">
    <source>
        <dbReference type="PROSITE" id="PS50931"/>
    </source>
</evidence>
<sequence>MRFKKLDLNLLVALDVLLAERSITRAAKQLNLSQSATSGVLARLRDYFEDDLLTQVGRNMVPTPLAESLLDPVRSVLLQIQSTIETRPEFIPAESVRHFRVIASDYPTSVLLAEVTRQLGVLAPRITVEIIAPAEEPQEQVERGEVDLIILPEKYMLSEHPSAVLFEDSFSCMVWASNSVVGDSVTIEQYMALGHVATLWGSRRLPGLEEWFLKNAGMSRNIEVSVGNFNTLPQLVIGTNRVATMHTRLARMFARYYPVRLLAAPPGMPSVVMKMQWHKFFDKDPAHVWFRNLLSQVAATDSEYVEGY</sequence>
<evidence type="ECO:0000313" key="7">
    <source>
        <dbReference type="Proteomes" id="UP000446768"/>
    </source>
</evidence>
<keyword evidence="3" id="KW-0238">DNA-binding</keyword>
<reference evidence="6 7" key="1">
    <citation type="submission" date="2019-11" db="EMBL/GenBank/DDBJ databases">
        <title>Novel species isolated from a subtropical stream in China.</title>
        <authorList>
            <person name="Lu H."/>
        </authorList>
    </citation>
    <scope>NUCLEOTIDE SEQUENCE [LARGE SCALE GENOMIC DNA]</scope>
    <source>
        <strain evidence="6 7">FT92W</strain>
    </source>
</reference>
<dbReference type="Proteomes" id="UP000446768">
    <property type="component" value="Unassembled WGS sequence"/>
</dbReference>
<keyword evidence="4" id="KW-0804">Transcription</keyword>
<dbReference type="InterPro" id="IPR050389">
    <property type="entry name" value="LysR-type_TF"/>
</dbReference>
<evidence type="ECO:0000256" key="3">
    <source>
        <dbReference type="ARBA" id="ARBA00023125"/>
    </source>
</evidence>
<accession>A0A7X2IPL0</accession>
<dbReference type="AlphaFoldDB" id="A0A7X2IPL0"/>
<name>A0A7X2IPL0_9BURK</name>
<dbReference type="EMBL" id="WKJJ01000011">
    <property type="protein sequence ID" value="MRV73776.1"/>
    <property type="molecule type" value="Genomic_DNA"/>
</dbReference>
<dbReference type="Pfam" id="PF03466">
    <property type="entry name" value="LysR_substrate"/>
    <property type="match status" value="1"/>
</dbReference>
<dbReference type="PANTHER" id="PTHR30118">
    <property type="entry name" value="HTH-TYPE TRANSCRIPTIONAL REGULATOR LEUO-RELATED"/>
    <property type="match status" value="1"/>
</dbReference>
<gene>
    <name evidence="6" type="ORF">GJ700_18865</name>
</gene>
<dbReference type="PANTHER" id="PTHR30118:SF6">
    <property type="entry name" value="HTH-TYPE TRANSCRIPTIONAL REGULATOR LEUO"/>
    <property type="match status" value="1"/>
</dbReference>
<dbReference type="CDD" id="cd08462">
    <property type="entry name" value="PBP2_NodD"/>
    <property type="match status" value="1"/>
</dbReference>
<comment type="caution">
    <text evidence="6">The sequence shown here is derived from an EMBL/GenBank/DDBJ whole genome shotgun (WGS) entry which is preliminary data.</text>
</comment>
<dbReference type="InterPro" id="IPR036388">
    <property type="entry name" value="WH-like_DNA-bd_sf"/>
</dbReference>
<protein>
    <submittedName>
        <fullName evidence="6">LysR family transcriptional regulator</fullName>
    </submittedName>
</protein>
<dbReference type="Gene3D" id="1.10.10.10">
    <property type="entry name" value="Winged helix-like DNA-binding domain superfamily/Winged helix DNA-binding domain"/>
    <property type="match status" value="1"/>
</dbReference>
<dbReference type="RefSeq" id="WP_154376665.1">
    <property type="nucleotide sequence ID" value="NZ_WKJJ01000011.1"/>
</dbReference>
<dbReference type="InterPro" id="IPR037416">
    <property type="entry name" value="NodD_PBP2"/>
</dbReference>
<evidence type="ECO:0000313" key="6">
    <source>
        <dbReference type="EMBL" id="MRV73776.1"/>
    </source>
</evidence>
<evidence type="ECO:0000256" key="2">
    <source>
        <dbReference type="ARBA" id="ARBA00023015"/>
    </source>
</evidence>
<dbReference type="PROSITE" id="PS50931">
    <property type="entry name" value="HTH_LYSR"/>
    <property type="match status" value="1"/>
</dbReference>
<dbReference type="InterPro" id="IPR036390">
    <property type="entry name" value="WH_DNA-bd_sf"/>
</dbReference>
<evidence type="ECO:0000256" key="4">
    <source>
        <dbReference type="ARBA" id="ARBA00023163"/>
    </source>
</evidence>
<comment type="similarity">
    <text evidence="1">Belongs to the LysR transcriptional regulatory family.</text>
</comment>
<proteinExistence type="inferred from homology"/>
<dbReference type="GO" id="GO:0003700">
    <property type="term" value="F:DNA-binding transcription factor activity"/>
    <property type="evidence" value="ECO:0007669"/>
    <property type="project" value="InterPro"/>
</dbReference>
<feature type="domain" description="HTH lysR-type" evidence="5">
    <location>
        <begin position="6"/>
        <end position="63"/>
    </location>
</feature>
<dbReference type="Pfam" id="PF00126">
    <property type="entry name" value="HTH_1"/>
    <property type="match status" value="1"/>
</dbReference>
<evidence type="ECO:0000256" key="1">
    <source>
        <dbReference type="ARBA" id="ARBA00009437"/>
    </source>
</evidence>
<dbReference type="InterPro" id="IPR000847">
    <property type="entry name" value="LysR_HTH_N"/>
</dbReference>
<dbReference type="SUPFAM" id="SSF53850">
    <property type="entry name" value="Periplasmic binding protein-like II"/>
    <property type="match status" value="1"/>
</dbReference>